<dbReference type="GO" id="GO:0050480">
    <property type="term" value="F:imidazolonepropionase activity"/>
    <property type="evidence" value="ECO:0007669"/>
    <property type="project" value="UniProtKB-EC"/>
</dbReference>
<feature type="binding site" evidence="7">
    <location>
        <position position="329"/>
    </location>
    <ligand>
        <name>N-formimidoyl-L-glutamate</name>
        <dbReference type="ChEBI" id="CHEBI:58928"/>
    </ligand>
</feature>
<feature type="binding site" evidence="7">
    <location>
        <position position="82"/>
    </location>
    <ligand>
        <name>Fe(3+)</name>
        <dbReference type="ChEBI" id="CHEBI:29034"/>
    </ligand>
</feature>
<name>A0ABY8CRN0_9HYPH</name>
<protein>
    <recommendedName>
        <fullName evidence="1 7">Imidazolonepropionase</fullName>
        <ecNumber evidence="1 7">3.5.2.7</ecNumber>
    </recommendedName>
    <alternativeName>
        <fullName evidence="7">Imidazolone-5-propionate hydrolase</fullName>
    </alternativeName>
</protein>
<feature type="binding site" evidence="7">
    <location>
        <position position="331"/>
    </location>
    <ligand>
        <name>N-formimidoyl-L-glutamate</name>
        <dbReference type="ChEBI" id="CHEBI:58928"/>
    </ligand>
</feature>
<feature type="binding site" evidence="7">
    <location>
        <position position="187"/>
    </location>
    <ligand>
        <name>4-imidazolone-5-propanoate</name>
        <dbReference type="ChEBI" id="CHEBI:77893"/>
    </ligand>
</feature>
<keyword evidence="3 7" id="KW-0378">Hydrolase</keyword>
<evidence type="ECO:0000259" key="8">
    <source>
        <dbReference type="Pfam" id="PF01979"/>
    </source>
</evidence>
<feature type="binding site" evidence="7">
    <location>
        <position position="154"/>
    </location>
    <ligand>
        <name>N-formimidoyl-L-glutamate</name>
        <dbReference type="ChEBI" id="CHEBI:58928"/>
    </ligand>
</feature>
<dbReference type="HAMAP" id="MF_00372">
    <property type="entry name" value="HutI"/>
    <property type="match status" value="1"/>
</dbReference>
<dbReference type="InterPro" id="IPR006680">
    <property type="entry name" value="Amidohydro-rel"/>
</dbReference>
<feature type="domain" description="Amidohydrolase-related" evidence="8">
    <location>
        <begin position="74"/>
        <end position="390"/>
    </location>
</feature>
<evidence type="ECO:0000313" key="9">
    <source>
        <dbReference type="EMBL" id="WEX81304.1"/>
    </source>
</evidence>
<feature type="binding site" evidence="7">
    <location>
        <position position="252"/>
    </location>
    <ligand>
        <name>Fe(3+)</name>
        <dbReference type="ChEBI" id="CHEBI:29034"/>
    </ligand>
</feature>
<dbReference type="Pfam" id="PF01979">
    <property type="entry name" value="Amidohydro_1"/>
    <property type="match status" value="1"/>
</dbReference>
<sequence length="417" mass="44336">MGGSKMSETKPARTSLWRNVRLATLREDFGPLGVIEKGAVAVHDGRIAFAGAESDLPANLTRADQVVDCESRWMTPALIDCHTHIVHGGNRAREFQLRLEGASYEEIARAGGGIVSTVKATNALSVDELVQAALPRLDALLSESVSTVEIKSGYGLNIEAELKMLRAARQLQNLRPVRIVTSYLAAHATPPEYKGRNADYIADVVLPGLTKAHAEGLVDAVDGFCEGIAFSPAEIALVFNKAKALGLPVKLHAEQLSDLGGAKLAASYGALSADHLEYLDPEGAAVMAKAGTVAVLLPGAFYTLRETQLPPVGALRAAGTRIAIATDCNPGTSPLTSLLLTMNMSATLFRLTLEECLAGVTREAAGALGILKETGTIEAGKFADLALWNIDAPAELIYRIGFNPLHERIFKGERIPR</sequence>
<dbReference type="SUPFAM" id="SSF51556">
    <property type="entry name" value="Metallo-dependent hydrolases"/>
    <property type="match status" value="1"/>
</dbReference>
<dbReference type="InterPro" id="IPR005920">
    <property type="entry name" value="HutI"/>
</dbReference>
<dbReference type="CDD" id="cd01296">
    <property type="entry name" value="Imidazolone-5PH"/>
    <property type="match status" value="1"/>
</dbReference>
<keyword evidence="5 7" id="KW-0862">Zinc</keyword>
<keyword evidence="2 7" id="KW-0479">Metal-binding</keyword>
<feature type="binding site" evidence="7">
    <location>
        <position position="327"/>
    </location>
    <ligand>
        <name>Fe(3+)</name>
        <dbReference type="ChEBI" id="CHEBI:29034"/>
    </ligand>
</feature>
<comment type="cofactor">
    <cofactor evidence="7">
        <name>Zn(2+)</name>
        <dbReference type="ChEBI" id="CHEBI:29105"/>
    </cofactor>
    <cofactor evidence="7">
        <name>Fe(3+)</name>
        <dbReference type="ChEBI" id="CHEBI:29034"/>
    </cofactor>
    <text evidence="7">Binds 1 zinc or iron ion per subunit.</text>
</comment>
<evidence type="ECO:0000256" key="6">
    <source>
        <dbReference type="ARBA" id="ARBA00023004"/>
    </source>
</evidence>
<keyword evidence="7" id="KW-0963">Cytoplasm</keyword>
<evidence type="ECO:0000256" key="5">
    <source>
        <dbReference type="ARBA" id="ARBA00022833"/>
    </source>
</evidence>
<feature type="binding site" evidence="7">
    <location>
        <position position="84"/>
    </location>
    <ligand>
        <name>Fe(3+)</name>
        <dbReference type="ChEBI" id="CHEBI:29034"/>
    </ligand>
</feature>
<feature type="binding site" evidence="7">
    <location>
        <position position="327"/>
    </location>
    <ligand>
        <name>Zn(2+)</name>
        <dbReference type="ChEBI" id="CHEBI:29105"/>
    </ligand>
</feature>
<comment type="pathway">
    <text evidence="7">Amino-acid degradation; L-histidine degradation into L-glutamate; N-formimidoyl-L-glutamate from L-histidine: step 3/3.</text>
</comment>
<feature type="binding site" evidence="7">
    <location>
        <position position="255"/>
    </location>
    <ligand>
        <name>4-imidazolone-5-propanoate</name>
        <dbReference type="ChEBI" id="CHEBI:77893"/>
    </ligand>
</feature>
<organism evidence="9 10">
    <name type="scientific">Sinorhizobium numidicum</name>
    <dbReference type="NCBI Taxonomy" id="680248"/>
    <lineage>
        <taxon>Bacteria</taxon>
        <taxon>Pseudomonadati</taxon>
        <taxon>Pseudomonadota</taxon>
        <taxon>Alphaproteobacteria</taxon>
        <taxon>Hyphomicrobiales</taxon>
        <taxon>Rhizobiaceae</taxon>
        <taxon>Sinorhizobium/Ensifer group</taxon>
        <taxon>Sinorhizobium</taxon>
    </lineage>
</organism>
<dbReference type="SUPFAM" id="SSF51338">
    <property type="entry name" value="Composite domain of metallo-dependent hydrolases"/>
    <property type="match status" value="1"/>
</dbReference>
<gene>
    <name evidence="7 9" type="primary">hutI</name>
    <name evidence="9" type="ORF">PYH38_000706</name>
</gene>
<comment type="catalytic activity">
    <reaction evidence="7">
        <text>4-imidazolone-5-propanoate + H2O = N-formimidoyl-L-glutamate</text>
        <dbReference type="Rhea" id="RHEA:23660"/>
        <dbReference type="ChEBI" id="CHEBI:15377"/>
        <dbReference type="ChEBI" id="CHEBI:58928"/>
        <dbReference type="ChEBI" id="CHEBI:77893"/>
        <dbReference type="EC" id="3.5.2.7"/>
    </reaction>
</comment>
<evidence type="ECO:0000256" key="2">
    <source>
        <dbReference type="ARBA" id="ARBA00022723"/>
    </source>
</evidence>
<comment type="subcellular location">
    <subcellularLocation>
        <location evidence="7">Cytoplasm</location>
    </subcellularLocation>
</comment>
<evidence type="ECO:0000313" key="10">
    <source>
        <dbReference type="Proteomes" id="UP001235547"/>
    </source>
</evidence>
<feature type="binding site" evidence="7">
    <location>
        <position position="82"/>
    </location>
    <ligand>
        <name>Zn(2+)</name>
        <dbReference type="ChEBI" id="CHEBI:29105"/>
    </ligand>
</feature>
<feature type="binding site" evidence="7">
    <location>
        <position position="84"/>
    </location>
    <ligand>
        <name>Zn(2+)</name>
        <dbReference type="ChEBI" id="CHEBI:29105"/>
    </ligand>
</feature>
<feature type="binding site" evidence="7">
    <location>
        <position position="91"/>
    </location>
    <ligand>
        <name>4-imidazolone-5-propanoate</name>
        <dbReference type="ChEBI" id="CHEBI:77893"/>
    </ligand>
</feature>
<evidence type="ECO:0000256" key="1">
    <source>
        <dbReference type="ARBA" id="ARBA00012864"/>
    </source>
</evidence>
<dbReference type="Gene3D" id="2.30.40.10">
    <property type="entry name" value="Urease, subunit C, domain 1"/>
    <property type="match status" value="1"/>
</dbReference>
<reference evidence="9 10" key="1">
    <citation type="submission" date="2023-03" db="EMBL/GenBank/DDBJ databases">
        <authorList>
            <person name="Kaur S."/>
            <person name="Espinosa-Saiz D."/>
            <person name="Velazquez E."/>
            <person name="Menendez E."/>
            <person name="diCenzo G.C."/>
        </authorList>
    </citation>
    <scope>NUCLEOTIDE SEQUENCE [LARGE SCALE GENOMIC DNA]</scope>
    <source>
        <strain evidence="9 10">LMG 27395</strain>
    </source>
</reference>
<comment type="function">
    <text evidence="7">Catalyzes the hydrolytic cleavage of the carbon-nitrogen bond in imidazolone-5-propanoate to yield N-formimidoyl-L-glutamate. It is the third step in the universal histidine degradation pathway.</text>
</comment>
<evidence type="ECO:0000256" key="3">
    <source>
        <dbReference type="ARBA" id="ARBA00022801"/>
    </source>
</evidence>
<feature type="binding site" evidence="7">
    <location>
        <position position="252"/>
    </location>
    <ligand>
        <name>Zn(2+)</name>
        <dbReference type="ChEBI" id="CHEBI:29105"/>
    </ligand>
</feature>
<accession>A0ABY8CRN0</accession>
<evidence type="ECO:0000256" key="7">
    <source>
        <dbReference type="HAMAP-Rule" id="MF_00372"/>
    </source>
</evidence>
<dbReference type="InterPro" id="IPR011059">
    <property type="entry name" value="Metal-dep_hydrolase_composite"/>
</dbReference>
<dbReference type="EC" id="3.5.2.7" evidence="1 7"/>
<dbReference type="PANTHER" id="PTHR42752">
    <property type="entry name" value="IMIDAZOLONEPROPIONASE"/>
    <property type="match status" value="1"/>
</dbReference>
<evidence type="ECO:0000256" key="4">
    <source>
        <dbReference type="ARBA" id="ARBA00022808"/>
    </source>
</evidence>
<comment type="similarity">
    <text evidence="7">Belongs to the metallo-dependent hydrolases superfamily. HutI family.</text>
</comment>
<dbReference type="Gene3D" id="3.20.20.140">
    <property type="entry name" value="Metal-dependent hydrolases"/>
    <property type="match status" value="1"/>
</dbReference>
<keyword evidence="4 7" id="KW-0369">Histidine metabolism</keyword>
<dbReference type="EMBL" id="CP120370">
    <property type="protein sequence ID" value="WEX81304.1"/>
    <property type="molecule type" value="Genomic_DNA"/>
</dbReference>
<dbReference type="InterPro" id="IPR032466">
    <property type="entry name" value="Metal_Hydrolase"/>
</dbReference>
<dbReference type="NCBIfam" id="TIGR01224">
    <property type="entry name" value="hutI"/>
    <property type="match status" value="1"/>
</dbReference>
<feature type="binding site" evidence="7">
    <location>
        <position position="154"/>
    </location>
    <ligand>
        <name>4-imidazolone-5-propanoate</name>
        <dbReference type="ChEBI" id="CHEBI:77893"/>
    </ligand>
</feature>
<keyword evidence="10" id="KW-1185">Reference proteome</keyword>
<dbReference type="PANTHER" id="PTHR42752:SF1">
    <property type="entry name" value="IMIDAZOLONEPROPIONASE-RELATED"/>
    <property type="match status" value="1"/>
</dbReference>
<keyword evidence="6 7" id="KW-0408">Iron</keyword>
<feature type="binding site" evidence="7">
    <location>
        <position position="332"/>
    </location>
    <ligand>
        <name>4-imidazolone-5-propanoate</name>
        <dbReference type="ChEBI" id="CHEBI:77893"/>
    </ligand>
</feature>
<proteinExistence type="inferred from homology"/>
<dbReference type="Proteomes" id="UP001235547">
    <property type="component" value="Chromosome 2"/>
</dbReference>